<keyword evidence="2" id="KW-0812">Transmembrane</keyword>
<feature type="region of interest" description="Disordered" evidence="1">
    <location>
        <begin position="298"/>
        <end position="328"/>
    </location>
</feature>
<sequence length="328" mass="36548">MKSYISFMKSYVFLPLSIRMAHLVVCNYVAVDVSIATYFLLIHEMPVTIDTISLSFCFLYPFFCTYMSLHPLAYLIESEPSSLSSNFMISEVSPTIRPYCRSFTGELKSAEVVLEDDIESNYHNELADGDSMNDEADQEGYKVAAQVDSYASNAYAGEQLGEHELGAAYKSDVPNLSEPEYNAPEGIEFHSKDRITEELIEKPRSGDYNMKEEDMESPPEVKNEVLTSPSKSTSQGSKTLIETNGNEENISYARPSKERSGNIQVTSSPVIRTKIDDNEMPAKGKVSSLKSLFESNAVHNSDTNKHSSYKQEYGVGKSSGMVNKGVFH</sequence>
<evidence type="ECO:0000256" key="2">
    <source>
        <dbReference type="SAM" id="Phobius"/>
    </source>
</evidence>
<feature type="transmembrane region" description="Helical" evidence="2">
    <location>
        <begin position="54"/>
        <end position="76"/>
    </location>
</feature>
<evidence type="ECO:0000313" key="4">
    <source>
        <dbReference type="WBParaSite" id="PgR060_g010_t02"/>
    </source>
</evidence>
<feature type="transmembrane region" description="Helical" evidence="2">
    <location>
        <begin position="20"/>
        <end position="42"/>
    </location>
</feature>
<dbReference type="WBParaSite" id="PgR060_g010_t02">
    <property type="protein sequence ID" value="PgR060_g010_t02"/>
    <property type="gene ID" value="PgR060_g010"/>
</dbReference>
<reference evidence="4" key="1">
    <citation type="submission" date="2022-11" db="UniProtKB">
        <authorList>
            <consortium name="WormBaseParasite"/>
        </authorList>
    </citation>
    <scope>IDENTIFICATION</scope>
</reference>
<feature type="region of interest" description="Disordered" evidence="1">
    <location>
        <begin position="203"/>
        <end position="264"/>
    </location>
</feature>
<keyword evidence="2" id="KW-0472">Membrane</keyword>
<dbReference type="Proteomes" id="UP000887569">
    <property type="component" value="Unplaced"/>
</dbReference>
<proteinExistence type="predicted"/>
<accession>A0A915BVR2</accession>
<organism evidence="3 4">
    <name type="scientific">Parascaris univalens</name>
    <name type="common">Nematode worm</name>
    <dbReference type="NCBI Taxonomy" id="6257"/>
    <lineage>
        <taxon>Eukaryota</taxon>
        <taxon>Metazoa</taxon>
        <taxon>Ecdysozoa</taxon>
        <taxon>Nematoda</taxon>
        <taxon>Chromadorea</taxon>
        <taxon>Rhabditida</taxon>
        <taxon>Spirurina</taxon>
        <taxon>Ascaridomorpha</taxon>
        <taxon>Ascaridoidea</taxon>
        <taxon>Ascarididae</taxon>
        <taxon>Parascaris</taxon>
    </lineage>
</organism>
<feature type="compositionally biased region" description="Basic and acidic residues" evidence="1">
    <location>
        <begin position="203"/>
        <end position="212"/>
    </location>
</feature>
<name>A0A915BVR2_PARUN</name>
<feature type="compositionally biased region" description="Polar residues" evidence="1">
    <location>
        <begin position="225"/>
        <end position="249"/>
    </location>
</feature>
<dbReference type="AlphaFoldDB" id="A0A915BVR2"/>
<protein>
    <submittedName>
        <fullName evidence="4">Uncharacterized protein</fullName>
    </submittedName>
</protein>
<evidence type="ECO:0000313" key="3">
    <source>
        <dbReference type="Proteomes" id="UP000887569"/>
    </source>
</evidence>
<evidence type="ECO:0000256" key="1">
    <source>
        <dbReference type="SAM" id="MobiDB-lite"/>
    </source>
</evidence>
<keyword evidence="2" id="KW-1133">Transmembrane helix</keyword>
<keyword evidence="3" id="KW-1185">Reference proteome</keyword>